<dbReference type="AlphaFoldDB" id="A0A6J4QAD1"/>
<feature type="compositionally biased region" description="Low complexity" evidence="1">
    <location>
        <begin position="75"/>
        <end position="86"/>
    </location>
</feature>
<evidence type="ECO:0000313" key="2">
    <source>
        <dbReference type="EMBL" id="CAA9438212.1"/>
    </source>
</evidence>
<sequence>GQGRIDRNARTRGRGPAGLALSGRARERARPGCVQRRQDAQEPHPHHRGRLRHARTVPLRPDQGPHHVPPPPAPGRWRASAPAAAL</sequence>
<name>A0A6J4QAD1_9BURK</name>
<feature type="compositionally biased region" description="Basic residues" evidence="1">
    <location>
        <begin position="45"/>
        <end position="55"/>
    </location>
</feature>
<keyword evidence="2" id="KW-0648">Protein biosynthesis</keyword>
<gene>
    <name evidence="2" type="ORF">AVDCRST_MAG51-3064</name>
</gene>
<accession>A0A6J4QAD1</accession>
<feature type="non-terminal residue" evidence="2">
    <location>
        <position position="1"/>
    </location>
</feature>
<keyword evidence="2" id="KW-0396">Initiation factor</keyword>
<feature type="non-terminal residue" evidence="2">
    <location>
        <position position="86"/>
    </location>
</feature>
<protein>
    <submittedName>
        <fullName evidence="2">Translation initiation factor 1</fullName>
    </submittedName>
</protein>
<organism evidence="2">
    <name type="scientific">uncultured Ramlibacter sp</name>
    <dbReference type="NCBI Taxonomy" id="260755"/>
    <lineage>
        <taxon>Bacteria</taxon>
        <taxon>Pseudomonadati</taxon>
        <taxon>Pseudomonadota</taxon>
        <taxon>Betaproteobacteria</taxon>
        <taxon>Burkholderiales</taxon>
        <taxon>Comamonadaceae</taxon>
        <taxon>Ramlibacter</taxon>
        <taxon>environmental samples</taxon>
    </lineage>
</organism>
<feature type="region of interest" description="Disordered" evidence="1">
    <location>
        <begin position="1"/>
        <end position="86"/>
    </location>
</feature>
<feature type="compositionally biased region" description="Basic and acidic residues" evidence="1">
    <location>
        <begin position="24"/>
        <end position="44"/>
    </location>
</feature>
<proteinExistence type="predicted"/>
<dbReference type="EMBL" id="CADCUX010000661">
    <property type="protein sequence ID" value="CAA9438212.1"/>
    <property type="molecule type" value="Genomic_DNA"/>
</dbReference>
<dbReference type="GO" id="GO:0003743">
    <property type="term" value="F:translation initiation factor activity"/>
    <property type="evidence" value="ECO:0007669"/>
    <property type="project" value="UniProtKB-KW"/>
</dbReference>
<evidence type="ECO:0000256" key="1">
    <source>
        <dbReference type="SAM" id="MobiDB-lite"/>
    </source>
</evidence>
<reference evidence="2" key="1">
    <citation type="submission" date="2020-02" db="EMBL/GenBank/DDBJ databases">
        <authorList>
            <person name="Meier V. D."/>
        </authorList>
    </citation>
    <scope>NUCLEOTIDE SEQUENCE</scope>
    <source>
        <strain evidence="2">AVDCRST_MAG51</strain>
    </source>
</reference>